<dbReference type="Gene3D" id="3.40.50.300">
    <property type="entry name" value="P-loop containing nucleotide triphosphate hydrolases"/>
    <property type="match status" value="1"/>
</dbReference>
<dbReference type="InterPro" id="IPR027417">
    <property type="entry name" value="P-loop_NTPase"/>
</dbReference>
<feature type="binding site" evidence="6">
    <location>
        <position position="323"/>
    </location>
    <ligand>
        <name>GTP</name>
        <dbReference type="ChEBI" id="CHEBI:37565"/>
    </ligand>
</feature>
<dbReference type="GO" id="GO:0005834">
    <property type="term" value="C:heterotrimeric G-protein complex"/>
    <property type="evidence" value="ECO:0007669"/>
    <property type="project" value="InterPro"/>
</dbReference>
<accession>A0A4P9XVP4</accession>
<feature type="binding site" evidence="6">
    <location>
        <begin position="197"/>
        <end position="201"/>
    </location>
    <ligand>
        <name>GTP</name>
        <dbReference type="ChEBI" id="CHEBI:37565"/>
    </ligand>
</feature>
<name>A0A4P9XVP4_9FUNG</name>
<dbReference type="FunFam" id="3.40.50.300:FF:000563">
    <property type="entry name" value="Guanine nucleotide-binding protein alpha subunit"/>
    <property type="match status" value="1"/>
</dbReference>
<feature type="binding site" evidence="6">
    <location>
        <begin position="172"/>
        <end position="178"/>
    </location>
    <ligand>
        <name>GTP</name>
        <dbReference type="ChEBI" id="CHEBI:37565"/>
    </ligand>
</feature>
<dbReference type="STRING" id="78915.A0A4P9XVP4"/>
<proteinExistence type="predicted"/>
<dbReference type="PROSITE" id="PS51882">
    <property type="entry name" value="G_ALPHA"/>
    <property type="match status" value="1"/>
</dbReference>
<evidence type="ECO:0000313" key="8">
    <source>
        <dbReference type="EMBL" id="RKP10338.1"/>
    </source>
</evidence>
<keyword evidence="9" id="KW-1185">Reference proteome</keyword>
<dbReference type="GO" id="GO:0003924">
    <property type="term" value="F:GTPase activity"/>
    <property type="evidence" value="ECO:0007669"/>
    <property type="project" value="InterPro"/>
</dbReference>
<dbReference type="GO" id="GO:0046872">
    <property type="term" value="F:metal ion binding"/>
    <property type="evidence" value="ECO:0007669"/>
    <property type="project" value="UniProtKB-KW"/>
</dbReference>
<dbReference type="GO" id="GO:0031683">
    <property type="term" value="F:G-protein beta/gamma-subunit complex binding"/>
    <property type="evidence" value="ECO:0007669"/>
    <property type="project" value="InterPro"/>
</dbReference>
<dbReference type="AlphaFoldDB" id="A0A4P9XVP4"/>
<protein>
    <submittedName>
        <fullName evidence="8">Guanine nucleotide binding protein, alpha subunit</fullName>
    </submittedName>
</protein>
<dbReference type="PRINTS" id="PR00318">
    <property type="entry name" value="GPROTEINA"/>
</dbReference>
<evidence type="ECO:0000256" key="7">
    <source>
        <dbReference type="PIRSR" id="PIRSR601019-2"/>
    </source>
</evidence>
<keyword evidence="5" id="KW-0807">Transducer</keyword>
<reference evidence="9" key="1">
    <citation type="journal article" date="2018" name="Nat. Microbiol.">
        <title>Leveraging single-cell genomics to expand the fungal tree of life.</title>
        <authorList>
            <person name="Ahrendt S.R."/>
            <person name="Quandt C.A."/>
            <person name="Ciobanu D."/>
            <person name="Clum A."/>
            <person name="Salamov A."/>
            <person name="Andreopoulos B."/>
            <person name="Cheng J.F."/>
            <person name="Woyke T."/>
            <person name="Pelin A."/>
            <person name="Henrissat B."/>
            <person name="Reynolds N.K."/>
            <person name="Benny G.L."/>
            <person name="Smith M.E."/>
            <person name="James T.Y."/>
            <person name="Grigoriev I.V."/>
        </authorList>
    </citation>
    <scope>NUCLEOTIDE SEQUENCE [LARGE SCALE GENOMIC DNA]</scope>
    <source>
        <strain evidence="9">RSA 1356</strain>
    </source>
</reference>
<evidence type="ECO:0000256" key="6">
    <source>
        <dbReference type="PIRSR" id="PIRSR601019-1"/>
    </source>
</evidence>
<organism evidence="8 9">
    <name type="scientific">Thamnocephalis sphaerospora</name>
    <dbReference type="NCBI Taxonomy" id="78915"/>
    <lineage>
        <taxon>Eukaryota</taxon>
        <taxon>Fungi</taxon>
        <taxon>Fungi incertae sedis</taxon>
        <taxon>Zoopagomycota</taxon>
        <taxon>Zoopagomycotina</taxon>
        <taxon>Zoopagomycetes</taxon>
        <taxon>Zoopagales</taxon>
        <taxon>Sigmoideomycetaceae</taxon>
        <taxon>Thamnocephalis</taxon>
    </lineage>
</organism>
<evidence type="ECO:0000313" key="9">
    <source>
        <dbReference type="Proteomes" id="UP000271241"/>
    </source>
</evidence>
<keyword evidence="4 6" id="KW-0342">GTP-binding</keyword>
<evidence type="ECO:0000256" key="3">
    <source>
        <dbReference type="ARBA" id="ARBA00022842"/>
    </source>
</evidence>
<dbReference type="PANTHER" id="PTHR10218">
    <property type="entry name" value="GTP-BINDING PROTEIN ALPHA SUBUNIT"/>
    <property type="match status" value="1"/>
</dbReference>
<feature type="binding site" evidence="7">
    <location>
        <position position="44"/>
    </location>
    <ligand>
        <name>Mg(2+)</name>
        <dbReference type="ChEBI" id="CHEBI:18420"/>
    </ligand>
</feature>
<feature type="binding site" evidence="7">
    <location>
        <position position="178"/>
    </location>
    <ligand>
        <name>Mg(2+)</name>
        <dbReference type="ChEBI" id="CHEBI:18420"/>
    </ligand>
</feature>
<dbReference type="OrthoDB" id="5817230at2759"/>
<feature type="binding site" evidence="6">
    <location>
        <begin position="266"/>
        <end position="269"/>
    </location>
    <ligand>
        <name>GTP</name>
        <dbReference type="ChEBI" id="CHEBI:37565"/>
    </ligand>
</feature>
<keyword evidence="2 6" id="KW-0547">Nucleotide-binding</keyword>
<dbReference type="Gene3D" id="1.10.400.10">
    <property type="entry name" value="GI Alpha 1, domain 2-like"/>
    <property type="match status" value="1"/>
</dbReference>
<dbReference type="GO" id="GO:0000750">
    <property type="term" value="P:pheromone-dependent signal transduction involved in conjugation with cellular fusion"/>
    <property type="evidence" value="ECO:0007669"/>
    <property type="project" value="TreeGrafter"/>
</dbReference>
<evidence type="ECO:0000256" key="1">
    <source>
        <dbReference type="ARBA" id="ARBA00022723"/>
    </source>
</evidence>
<feature type="binding site" evidence="6">
    <location>
        <begin position="147"/>
        <end position="148"/>
    </location>
    <ligand>
        <name>GTP</name>
        <dbReference type="ChEBI" id="CHEBI:37565"/>
    </ligand>
</feature>
<dbReference type="GO" id="GO:0005737">
    <property type="term" value="C:cytoplasm"/>
    <property type="evidence" value="ECO:0007669"/>
    <property type="project" value="TreeGrafter"/>
</dbReference>
<dbReference type="CDD" id="cd00066">
    <property type="entry name" value="G-alpha"/>
    <property type="match status" value="1"/>
</dbReference>
<dbReference type="InterPro" id="IPR011025">
    <property type="entry name" value="GproteinA_insert"/>
</dbReference>
<dbReference type="FunFam" id="3.40.50.300:FF:000692">
    <property type="entry name" value="Guanine nucleotide-binding protein subunit alpha"/>
    <property type="match status" value="1"/>
</dbReference>
<feature type="binding site" evidence="6">
    <location>
        <begin position="40"/>
        <end position="45"/>
    </location>
    <ligand>
        <name>GTP</name>
        <dbReference type="ChEBI" id="CHEBI:37565"/>
    </ligand>
</feature>
<sequence>MGICMSSPEERQSRAIDRQIREEAKKSKTQVKLLLLGAGESGKSTILKQMRLIHAKGFTDLERESHRIVIFTNLLHSMRLLLEAMEREQVQFSDPENMAFLPLFAQVPVIKQNEPYPHDYQVALRALWSDSNVRACLIQANECAINDSADYFFTDLDRLFTPGYIPTDQDILRCRIKTTGITETFFNVGALTYRMFDVGGQRSERKKWIHCFEDVTALLFLAAISGYDQVLVEDRDTNQMHEALMLFDSICNSQWFVHTSVILFLNKVDLFKKKIHYSPVSKYFPDFDGNDHDSTQTSVFFKRRFEALNRSPNKTVYSHFTHATDTKHISNIMNSVKDIILTDNLRELNF</sequence>
<dbReference type="InterPro" id="IPR001019">
    <property type="entry name" value="Gprotein_alpha_su"/>
</dbReference>
<keyword evidence="1 7" id="KW-0479">Metal-binding</keyword>
<evidence type="ECO:0000256" key="5">
    <source>
        <dbReference type="ARBA" id="ARBA00023224"/>
    </source>
</evidence>
<dbReference type="InterPro" id="IPR002975">
    <property type="entry name" value="Fungi_Gprotein_alpha"/>
</dbReference>
<dbReference type="GO" id="GO:0001664">
    <property type="term" value="F:G protein-coupled receptor binding"/>
    <property type="evidence" value="ECO:0007669"/>
    <property type="project" value="InterPro"/>
</dbReference>
<dbReference type="GO" id="GO:0005525">
    <property type="term" value="F:GTP binding"/>
    <property type="evidence" value="ECO:0007669"/>
    <property type="project" value="UniProtKB-KW"/>
</dbReference>
<dbReference type="PRINTS" id="PR01241">
    <property type="entry name" value="GPROTEINAFNG"/>
</dbReference>
<evidence type="ECO:0000256" key="2">
    <source>
        <dbReference type="ARBA" id="ARBA00022741"/>
    </source>
</evidence>
<dbReference type="GO" id="GO:0007186">
    <property type="term" value="P:G protein-coupled receptor signaling pathway"/>
    <property type="evidence" value="ECO:0007669"/>
    <property type="project" value="InterPro"/>
</dbReference>
<dbReference type="EMBL" id="KZ992458">
    <property type="protein sequence ID" value="RKP10338.1"/>
    <property type="molecule type" value="Genomic_DNA"/>
</dbReference>
<dbReference type="SUPFAM" id="SSF47895">
    <property type="entry name" value="Transducin (alpha subunit), insertion domain"/>
    <property type="match status" value="1"/>
</dbReference>
<dbReference type="PANTHER" id="PTHR10218:SF242">
    <property type="entry name" value="GUANINE NUCLEOTIDE-BINDING PROTEIN ALPHA-1 SUBUNIT"/>
    <property type="match status" value="1"/>
</dbReference>
<gene>
    <name evidence="8" type="ORF">THASP1DRAFT_27889</name>
</gene>
<dbReference type="Proteomes" id="UP000271241">
    <property type="component" value="Unassembled WGS sequence"/>
</dbReference>
<dbReference type="SMART" id="SM00275">
    <property type="entry name" value="G_alpha"/>
    <property type="match status" value="1"/>
</dbReference>
<dbReference type="Pfam" id="PF00503">
    <property type="entry name" value="G-alpha"/>
    <property type="match status" value="1"/>
</dbReference>
<keyword evidence="3 7" id="KW-0460">Magnesium</keyword>
<dbReference type="SUPFAM" id="SSF52540">
    <property type="entry name" value="P-loop containing nucleoside triphosphate hydrolases"/>
    <property type="match status" value="1"/>
</dbReference>
<evidence type="ECO:0000256" key="4">
    <source>
        <dbReference type="ARBA" id="ARBA00023134"/>
    </source>
</evidence>